<keyword evidence="4" id="KW-0963">Cytoplasm</keyword>
<evidence type="ECO:0000256" key="2">
    <source>
        <dbReference type="ARBA" id="ARBA00004186"/>
    </source>
</evidence>
<feature type="compositionally biased region" description="Acidic residues" evidence="7">
    <location>
        <begin position="1110"/>
        <end position="1119"/>
    </location>
</feature>
<dbReference type="Pfam" id="PF03941">
    <property type="entry name" value="INCENP_ARK-bind"/>
    <property type="match status" value="1"/>
</dbReference>
<keyword evidence="5" id="KW-0206">Cytoskeleton</keyword>
<comment type="subcellular location">
    <subcellularLocation>
        <location evidence="2">Cytoplasm</location>
        <location evidence="2">Cytoskeleton</location>
        <location evidence="2">Spindle</location>
    </subcellularLocation>
    <subcellularLocation>
        <location evidence="1">Nucleus</location>
    </subcellularLocation>
</comment>
<organism evidence="9 10">
    <name type="scientific">Eucalyptus globulus</name>
    <name type="common">Tasmanian blue gum</name>
    <dbReference type="NCBI Taxonomy" id="34317"/>
    <lineage>
        <taxon>Eukaryota</taxon>
        <taxon>Viridiplantae</taxon>
        <taxon>Streptophyta</taxon>
        <taxon>Embryophyta</taxon>
        <taxon>Tracheophyta</taxon>
        <taxon>Spermatophyta</taxon>
        <taxon>Magnoliopsida</taxon>
        <taxon>eudicotyledons</taxon>
        <taxon>Gunneridae</taxon>
        <taxon>Pentapetalae</taxon>
        <taxon>rosids</taxon>
        <taxon>malvids</taxon>
        <taxon>Myrtales</taxon>
        <taxon>Myrtaceae</taxon>
        <taxon>Myrtoideae</taxon>
        <taxon>Eucalypteae</taxon>
        <taxon>Eucalyptus</taxon>
    </lineage>
</organism>
<dbReference type="EMBL" id="JBJKBG010000006">
    <property type="protein sequence ID" value="KAL3734597.1"/>
    <property type="molecule type" value="Genomic_DNA"/>
</dbReference>
<feature type="compositionally biased region" description="Basic and acidic residues" evidence="7">
    <location>
        <begin position="1120"/>
        <end position="1130"/>
    </location>
</feature>
<reference evidence="9 10" key="1">
    <citation type="submission" date="2024-11" db="EMBL/GenBank/DDBJ databases">
        <title>Chromosome-level genome assembly of Eucalyptus globulus Labill. provides insights into its genome evolution.</title>
        <authorList>
            <person name="Li X."/>
        </authorList>
    </citation>
    <scope>NUCLEOTIDE SEQUENCE [LARGE SCALE GENOMIC DNA]</scope>
    <source>
        <strain evidence="9">CL2024</strain>
        <tissue evidence="9">Fresh tender leaves</tissue>
    </source>
</reference>
<keyword evidence="10" id="KW-1185">Reference proteome</keyword>
<feature type="region of interest" description="Disordered" evidence="7">
    <location>
        <begin position="1337"/>
        <end position="1427"/>
    </location>
</feature>
<evidence type="ECO:0000256" key="1">
    <source>
        <dbReference type="ARBA" id="ARBA00004123"/>
    </source>
</evidence>
<evidence type="ECO:0000256" key="5">
    <source>
        <dbReference type="ARBA" id="ARBA00023212"/>
    </source>
</evidence>
<protein>
    <recommendedName>
        <fullName evidence="8">Inner centromere protein ARK-binding domain-containing protein</fullName>
    </recommendedName>
</protein>
<feature type="region of interest" description="Disordered" evidence="7">
    <location>
        <begin position="907"/>
        <end position="939"/>
    </location>
</feature>
<dbReference type="Proteomes" id="UP001634007">
    <property type="component" value="Unassembled WGS sequence"/>
</dbReference>
<feature type="compositionally biased region" description="Acidic residues" evidence="7">
    <location>
        <begin position="1470"/>
        <end position="1481"/>
    </location>
</feature>
<feature type="region of interest" description="Disordered" evidence="7">
    <location>
        <begin position="1177"/>
        <end position="1204"/>
    </location>
</feature>
<sequence>MERLFAQIFERKNWIVGQVEHQTRLFDQHLASTLLIDGLAPPPWLLPSPHPSSLPAEFQREELITELLQPQPQFSVPCSIGHRPIYDKPTLTADTRGFPADLCTDFCTLQEVGEASSKSSSLHEIPKDDTTFVLNGVSEADPNIKSPQHQMDVIISEDYRDLDQSLARVQRSKARQKALEIRNSAKASGSRLSKKDPIVDPSRSAASRVAPPLSENVFSAELVKPSHTSSHIHSTEETQMVNFKSKEKGSKTSSSGAMRSLISGSRSNGLLEMDAPCSVDLEVQRQSEGDRGDSLGKEKESNSQCRGITRPHKSIENCQMNEALKSNSPFPVGKNSGMDKLMQPMSQADNSMELNGSGTMPGLEIRDCQINGHQTTVGSSEITQLRCSSHQPNCEELPGLEISSDPGDVKRAGSSGKPAQSPQDDDGGNGIALVTENFLVSGCSVNQLGYTHSDQHIIGSTDNLPKAHGTTSKVLSNLSDNVDPERCTRNAAQSSAVFEKRPEGSSFGIPSNNDPADLENVPEALASSLCFDSNILLEPKQLDFDDLGENRSCLNNVPGAVLEESVEDTGLCKGLVTSCEQEKSSEELGSAGHLSGNPVDKIGQTSTSLRQDDETVVRETCGNDKDVIPNFLLQGKISKSRMSFIDHSIDLSAACKSFPCALNDGQYSSLSSLKSNRVMNTSYGKDTREFDAAESTEVDLAHHKLDPDSCGGQVMPTELISSVTTGTPHFVPLLENVACFKSSNHQSVKSLLVQFEGNGFANSSPQFHKSTELSPASLSLQKDPLHSTYGNCGKRKAIEAEDDENTHISSKKRSEVDSSLNNLMQHNAKHGVTEAFETLQMQQIPEGITLEGQHENTGSHLVCENQGQPHSNISGLSDIAFVARIEGTINEEGQCQTKDIFNQMDEEHLASSERPEQNREAHDHRKYEFPHHSPGYESMEQVGKDQIMPVFEGFIMPTDDEKPISDDGFSFEKLDVQDGITEHASAQQLLSKSASVHTPLSHFSTAYKLRKAPNLYKSVPNGLLEYMDVGSAFYMNECNGVNSFSHTEVEQAPYGRSHSDCLPLSYAESAGCQQKTYTSPVGKLWDIIASKSGSSKEKRSLNPELPCISEENENVDEAADTSKEGIDLDVRTSAANRKPLADITEDPNCPASVSDTENEMTRCSIDSIRTEISFAGTHRKAKQKPGKQESCKRHRAKDSTTMPKGLSGVKRAVEVPNNRFSKPKSSLRKGRPGISEMDSKCDNNIVSHMTSFLPLVQQKQTVAPFTGKRDVKVRALGAAEAAKRQAEKKEIERNLKKEALKLERARLEKENMRQLELQRKRKEEERKKKLADIALKKRQREEEERREKERKRKRVEGARRNQENQEDMPTKKEQQGQKYHAAERGELGNKLRKNETLGTEKRGAFPEKIMESEAEPDQGLGSKPCTTERICADGTNKAISILQKATDIEDSVSDGNQEQSYEISPYKCSDDEDEDEDEDDTPNDKFVPSWASKSRMAQALSLQQIVDPDVIFPPDSFCSISEVVMPREVSAKLGSMRLAR</sequence>
<name>A0ABD3K5N4_EUCGL</name>
<evidence type="ECO:0000259" key="8">
    <source>
        <dbReference type="Pfam" id="PF03941"/>
    </source>
</evidence>
<feature type="region of interest" description="Disordered" evidence="7">
    <location>
        <begin position="1095"/>
        <end position="1158"/>
    </location>
</feature>
<keyword evidence="6" id="KW-0539">Nucleus</keyword>
<dbReference type="InterPro" id="IPR005635">
    <property type="entry name" value="Inner_centromere_prot_ARK-bd"/>
</dbReference>
<evidence type="ECO:0000256" key="4">
    <source>
        <dbReference type="ARBA" id="ARBA00022490"/>
    </source>
</evidence>
<evidence type="ECO:0000256" key="6">
    <source>
        <dbReference type="ARBA" id="ARBA00023242"/>
    </source>
</evidence>
<dbReference type="GO" id="GO:0005819">
    <property type="term" value="C:spindle"/>
    <property type="evidence" value="ECO:0007669"/>
    <property type="project" value="UniProtKB-SubCell"/>
</dbReference>
<dbReference type="InterPro" id="IPR050875">
    <property type="entry name" value="Troponin_I"/>
</dbReference>
<feature type="compositionally biased region" description="Polar residues" evidence="7">
    <location>
        <begin position="1453"/>
        <end position="1462"/>
    </location>
</feature>
<feature type="region of interest" description="Disordered" evidence="7">
    <location>
        <begin position="180"/>
        <end position="211"/>
    </location>
</feature>
<evidence type="ECO:0000313" key="9">
    <source>
        <dbReference type="EMBL" id="KAL3734598.1"/>
    </source>
</evidence>
<feature type="compositionally biased region" description="Basic and acidic residues" evidence="7">
    <location>
        <begin position="1355"/>
        <end position="1411"/>
    </location>
</feature>
<feature type="region of interest" description="Disordered" evidence="7">
    <location>
        <begin position="224"/>
        <end position="269"/>
    </location>
</feature>
<proteinExistence type="inferred from homology"/>
<dbReference type="EMBL" id="JBJKBG010000006">
    <property type="protein sequence ID" value="KAL3734598.1"/>
    <property type="molecule type" value="Genomic_DNA"/>
</dbReference>
<comment type="similarity">
    <text evidence="3">Belongs to the INCENP family.</text>
</comment>
<dbReference type="PANTHER" id="PTHR13738">
    <property type="entry name" value="TROPONIN I"/>
    <property type="match status" value="1"/>
</dbReference>
<gene>
    <name evidence="9" type="ORF">ACJRO7_023879</name>
</gene>
<feature type="region of interest" description="Disordered" evidence="7">
    <location>
        <begin position="1447"/>
        <end position="1489"/>
    </location>
</feature>
<comment type="caution">
    <text evidence="9">The sequence shown here is derived from an EMBL/GenBank/DDBJ whole genome shotgun (WGS) entry which is preliminary data.</text>
</comment>
<feature type="compositionally biased region" description="Basic and acidic residues" evidence="7">
    <location>
        <begin position="1337"/>
        <end position="1347"/>
    </location>
</feature>
<feature type="domain" description="Inner centromere protein ARK-binding" evidence="8">
    <location>
        <begin position="1469"/>
        <end position="1523"/>
    </location>
</feature>
<feature type="region of interest" description="Disordered" evidence="7">
    <location>
        <begin position="586"/>
        <end position="613"/>
    </location>
</feature>
<evidence type="ECO:0000256" key="7">
    <source>
        <dbReference type="SAM" id="MobiDB-lite"/>
    </source>
</evidence>
<evidence type="ECO:0000256" key="3">
    <source>
        <dbReference type="ARBA" id="ARBA00010042"/>
    </source>
</evidence>
<feature type="region of interest" description="Disordered" evidence="7">
    <location>
        <begin position="285"/>
        <end position="314"/>
    </location>
</feature>
<accession>A0ABD3K5N4</accession>
<evidence type="ECO:0000313" key="10">
    <source>
        <dbReference type="Proteomes" id="UP001634007"/>
    </source>
</evidence>
<feature type="compositionally biased region" description="Basic and acidic residues" evidence="7">
    <location>
        <begin position="285"/>
        <end position="301"/>
    </location>
</feature>
<dbReference type="PANTHER" id="PTHR13738:SF1">
    <property type="entry name" value="TROPONIN I"/>
    <property type="match status" value="1"/>
</dbReference>
<feature type="region of interest" description="Disordered" evidence="7">
    <location>
        <begin position="396"/>
        <end position="430"/>
    </location>
</feature>
<feature type="compositionally biased region" description="Basic and acidic residues" evidence="7">
    <location>
        <begin position="907"/>
        <end position="931"/>
    </location>
</feature>
<dbReference type="GO" id="GO:0005634">
    <property type="term" value="C:nucleus"/>
    <property type="evidence" value="ECO:0007669"/>
    <property type="project" value="UniProtKB-SubCell"/>
</dbReference>